<dbReference type="Proteomes" id="UP000291793">
    <property type="component" value="Unassembled WGS sequence"/>
</dbReference>
<proteinExistence type="predicted"/>
<gene>
    <name evidence="1" type="ORF">E0L21_13505</name>
</gene>
<accession>A0A4R0H811</accession>
<evidence type="ECO:0000313" key="1">
    <source>
        <dbReference type="EMBL" id="TCC06561.1"/>
    </source>
</evidence>
<evidence type="ECO:0000313" key="2">
    <source>
        <dbReference type="Proteomes" id="UP000291793"/>
    </source>
</evidence>
<comment type="caution">
    <text evidence="1">The sequence shown here is derived from an EMBL/GenBank/DDBJ whole genome shotgun (WGS) entry which is preliminary data.</text>
</comment>
<protein>
    <submittedName>
        <fullName evidence="1">Uncharacterized protein</fullName>
    </submittedName>
</protein>
<dbReference type="AlphaFoldDB" id="A0A4R0H811"/>
<name>A0A4R0H811_9ENTR</name>
<sequence length="48" mass="5583">MRRLSAQPGNVLNKRRRSFCANKKAATFPQRLFVFMTRYERVFCAASG</sequence>
<reference evidence="1 2" key="1">
    <citation type="submission" date="2019-02" db="EMBL/GenBank/DDBJ databases">
        <title>The draft genome of Kosakonia quasisacchari strain WCHKQ120001.</title>
        <authorList>
            <person name="Wang C."/>
            <person name="Feng Y."/>
            <person name="Zong Z."/>
        </authorList>
    </citation>
    <scope>NUCLEOTIDE SEQUENCE [LARGE SCALE GENOMIC DNA]</scope>
    <source>
        <strain evidence="1 2">WCHKQ120001</strain>
    </source>
</reference>
<keyword evidence="2" id="KW-1185">Reference proteome</keyword>
<dbReference type="EMBL" id="SJOP01000011">
    <property type="protein sequence ID" value="TCC06561.1"/>
    <property type="molecule type" value="Genomic_DNA"/>
</dbReference>
<organism evidence="1 2">
    <name type="scientific">Kosakonia quasisacchari</name>
    <dbReference type="NCBI Taxonomy" id="2529380"/>
    <lineage>
        <taxon>Bacteria</taxon>
        <taxon>Pseudomonadati</taxon>
        <taxon>Pseudomonadota</taxon>
        <taxon>Gammaproteobacteria</taxon>
        <taxon>Enterobacterales</taxon>
        <taxon>Enterobacteriaceae</taxon>
        <taxon>Kosakonia</taxon>
    </lineage>
</organism>